<name>A0A397GAI4_9GLOM</name>
<evidence type="ECO:0000313" key="1">
    <source>
        <dbReference type="EMBL" id="RHZ47961.1"/>
    </source>
</evidence>
<evidence type="ECO:0000313" key="2">
    <source>
        <dbReference type="Proteomes" id="UP000266861"/>
    </source>
</evidence>
<organism evidence="1 2">
    <name type="scientific">Diversispora epigaea</name>
    <dbReference type="NCBI Taxonomy" id="1348612"/>
    <lineage>
        <taxon>Eukaryota</taxon>
        <taxon>Fungi</taxon>
        <taxon>Fungi incertae sedis</taxon>
        <taxon>Mucoromycota</taxon>
        <taxon>Glomeromycotina</taxon>
        <taxon>Glomeromycetes</taxon>
        <taxon>Diversisporales</taxon>
        <taxon>Diversisporaceae</taxon>
        <taxon>Diversispora</taxon>
    </lineage>
</organism>
<dbReference type="EMBL" id="PQFF01000479">
    <property type="protein sequence ID" value="RHZ47961.1"/>
    <property type="molecule type" value="Genomic_DNA"/>
</dbReference>
<proteinExistence type="predicted"/>
<keyword evidence="2" id="KW-1185">Reference proteome</keyword>
<reference evidence="1 2" key="1">
    <citation type="submission" date="2018-08" db="EMBL/GenBank/DDBJ databases">
        <title>Genome and evolution of the arbuscular mycorrhizal fungus Diversispora epigaea (formerly Glomus versiforme) and its bacterial endosymbionts.</title>
        <authorList>
            <person name="Sun X."/>
            <person name="Fei Z."/>
            <person name="Harrison M."/>
        </authorList>
    </citation>
    <scope>NUCLEOTIDE SEQUENCE [LARGE SCALE GENOMIC DNA]</scope>
    <source>
        <strain evidence="1 2">IT104</strain>
    </source>
</reference>
<comment type="caution">
    <text evidence="1">The sequence shown here is derived from an EMBL/GenBank/DDBJ whole genome shotgun (WGS) entry which is preliminary data.</text>
</comment>
<protein>
    <submittedName>
        <fullName evidence="1">Uncharacterized protein</fullName>
    </submittedName>
</protein>
<dbReference type="AlphaFoldDB" id="A0A397GAI4"/>
<sequence length="127" mass="14393">MKVIKVRALRSFNGGQDVLPAIANLDIEDSRLIRATVDVRISTGSCSGSSSRFISSFNYGIKDKSCMSPKPDFDKIPAKCWARNEFREPWIAVEILTFISAKYWKELAEPEGRRKVLTALVKIWLLQ</sequence>
<accession>A0A397GAI4</accession>
<gene>
    <name evidence="1" type="ORF">Glove_564g49</name>
</gene>
<dbReference type="Proteomes" id="UP000266861">
    <property type="component" value="Unassembled WGS sequence"/>
</dbReference>